<reference evidence="2 3" key="1">
    <citation type="submission" date="2019-06" db="EMBL/GenBank/DDBJ databases">
        <title>WGS assembly of Gossypium darwinii.</title>
        <authorList>
            <person name="Chen Z.J."/>
            <person name="Sreedasyam A."/>
            <person name="Ando A."/>
            <person name="Song Q."/>
            <person name="De L."/>
            <person name="Hulse-Kemp A."/>
            <person name="Ding M."/>
            <person name="Ye W."/>
            <person name="Kirkbride R."/>
            <person name="Jenkins J."/>
            <person name="Plott C."/>
            <person name="Lovell J."/>
            <person name="Lin Y.-M."/>
            <person name="Vaughn R."/>
            <person name="Liu B."/>
            <person name="Li W."/>
            <person name="Simpson S."/>
            <person name="Scheffler B."/>
            <person name="Saski C."/>
            <person name="Grover C."/>
            <person name="Hu G."/>
            <person name="Conover J."/>
            <person name="Carlson J."/>
            <person name="Shu S."/>
            <person name="Boston L."/>
            <person name="Williams M."/>
            <person name="Peterson D."/>
            <person name="Mcgee K."/>
            <person name="Jones D."/>
            <person name="Wendel J."/>
            <person name="Stelly D."/>
            <person name="Grimwood J."/>
            <person name="Schmutz J."/>
        </authorList>
    </citation>
    <scope>NUCLEOTIDE SEQUENCE [LARGE SCALE GENOMIC DNA]</scope>
    <source>
        <strain evidence="2">1808015.09</strain>
    </source>
</reference>
<accession>A0A5D1ZU82</accession>
<dbReference type="Proteomes" id="UP000323506">
    <property type="component" value="Chromosome D13"/>
</dbReference>
<feature type="region of interest" description="Disordered" evidence="1">
    <location>
        <begin position="87"/>
        <end position="107"/>
    </location>
</feature>
<proteinExistence type="predicted"/>
<evidence type="ECO:0000313" key="3">
    <source>
        <dbReference type="Proteomes" id="UP000323506"/>
    </source>
</evidence>
<dbReference type="EMBL" id="CM017713">
    <property type="protein sequence ID" value="TYG35710.1"/>
    <property type="molecule type" value="Genomic_DNA"/>
</dbReference>
<keyword evidence="3" id="KW-1185">Reference proteome</keyword>
<evidence type="ECO:0000256" key="1">
    <source>
        <dbReference type="SAM" id="MobiDB-lite"/>
    </source>
</evidence>
<protein>
    <submittedName>
        <fullName evidence="2">Uncharacterized protein</fullName>
    </submittedName>
</protein>
<sequence>MVHITIPLRNLRMRFTTTRGIHTETPKITKVRTNMEEEVNLSFKEAKLAWDRRSPQNSLEYTNLFVGILLTLASTYELVRPSPETTLPTLKIKTSPGNASKTSSKELSQHRGLNLHETNACPFFRRSTGPFDLKQMHVHFLFIIFFKILLKF</sequence>
<gene>
    <name evidence="2" type="ORF">ES288_D13G004100v1</name>
</gene>
<organism evidence="2 3">
    <name type="scientific">Gossypium darwinii</name>
    <name type="common">Darwin's cotton</name>
    <name type="synonym">Gossypium barbadense var. darwinii</name>
    <dbReference type="NCBI Taxonomy" id="34276"/>
    <lineage>
        <taxon>Eukaryota</taxon>
        <taxon>Viridiplantae</taxon>
        <taxon>Streptophyta</taxon>
        <taxon>Embryophyta</taxon>
        <taxon>Tracheophyta</taxon>
        <taxon>Spermatophyta</taxon>
        <taxon>Magnoliopsida</taxon>
        <taxon>eudicotyledons</taxon>
        <taxon>Gunneridae</taxon>
        <taxon>Pentapetalae</taxon>
        <taxon>rosids</taxon>
        <taxon>malvids</taxon>
        <taxon>Malvales</taxon>
        <taxon>Malvaceae</taxon>
        <taxon>Malvoideae</taxon>
        <taxon>Gossypium</taxon>
    </lineage>
</organism>
<name>A0A5D1ZU82_GOSDA</name>
<evidence type="ECO:0000313" key="2">
    <source>
        <dbReference type="EMBL" id="TYG35710.1"/>
    </source>
</evidence>
<dbReference type="AlphaFoldDB" id="A0A5D1ZU82"/>